<keyword evidence="1" id="KW-0732">Signal</keyword>
<evidence type="ECO:0000256" key="1">
    <source>
        <dbReference type="ARBA" id="ARBA00022729"/>
    </source>
</evidence>
<dbReference type="GO" id="GO:0016787">
    <property type="term" value="F:hydrolase activity"/>
    <property type="evidence" value="ECO:0007669"/>
    <property type="project" value="UniProtKB-KW"/>
</dbReference>
<dbReference type="Gene3D" id="3.90.780.10">
    <property type="entry name" value="5'-Nucleotidase, C-terminal domain"/>
    <property type="match status" value="1"/>
</dbReference>
<organism evidence="5 6">
    <name type="scientific">Cystobacter ferrugineus</name>
    <dbReference type="NCBI Taxonomy" id="83449"/>
    <lineage>
        <taxon>Bacteria</taxon>
        <taxon>Pseudomonadati</taxon>
        <taxon>Myxococcota</taxon>
        <taxon>Myxococcia</taxon>
        <taxon>Myxococcales</taxon>
        <taxon>Cystobacterineae</taxon>
        <taxon>Archangiaceae</taxon>
        <taxon>Cystobacter</taxon>
    </lineage>
</organism>
<dbReference type="OrthoDB" id="9803927at2"/>
<comment type="similarity">
    <text evidence="2">Belongs to the 5'-nucleotidase family.</text>
</comment>
<dbReference type="EMBL" id="MPIN01000003">
    <property type="protein sequence ID" value="OJH39857.1"/>
    <property type="molecule type" value="Genomic_DNA"/>
</dbReference>
<dbReference type="SUPFAM" id="SSF56300">
    <property type="entry name" value="Metallo-dependent phosphatases"/>
    <property type="match status" value="1"/>
</dbReference>
<dbReference type="InterPro" id="IPR029052">
    <property type="entry name" value="Metallo-depent_PP-like"/>
</dbReference>
<dbReference type="Proteomes" id="UP000182229">
    <property type="component" value="Unassembled WGS sequence"/>
</dbReference>
<dbReference type="GO" id="GO:0009166">
    <property type="term" value="P:nucleotide catabolic process"/>
    <property type="evidence" value="ECO:0007669"/>
    <property type="project" value="InterPro"/>
</dbReference>
<dbReference type="GO" id="GO:0030288">
    <property type="term" value="C:outer membrane-bounded periplasmic space"/>
    <property type="evidence" value="ECO:0007669"/>
    <property type="project" value="TreeGrafter"/>
</dbReference>
<comment type="caution">
    <text evidence="5">The sequence shown here is derived from an EMBL/GenBank/DDBJ whole genome shotgun (WGS) entry which is preliminary data.</text>
</comment>
<evidence type="ECO:0000313" key="6">
    <source>
        <dbReference type="Proteomes" id="UP000182229"/>
    </source>
</evidence>
<dbReference type="PANTHER" id="PTHR11575">
    <property type="entry name" value="5'-NUCLEOTIDASE-RELATED"/>
    <property type="match status" value="1"/>
</dbReference>
<dbReference type="PANTHER" id="PTHR11575:SF24">
    <property type="entry name" value="5'-NUCLEOTIDASE"/>
    <property type="match status" value="1"/>
</dbReference>
<dbReference type="RefSeq" id="WP_071898487.1">
    <property type="nucleotide sequence ID" value="NZ_MPIN01000003.1"/>
</dbReference>
<feature type="domain" description="Calcineurin-like phosphoesterase" evidence="3">
    <location>
        <begin position="32"/>
        <end position="239"/>
    </location>
</feature>
<dbReference type="InterPro" id="IPR036907">
    <property type="entry name" value="5'-Nucleotdase_C_sf"/>
</dbReference>
<dbReference type="SUPFAM" id="SSF55816">
    <property type="entry name" value="5'-nucleotidase (syn. UDP-sugar hydrolase), C-terminal domain"/>
    <property type="match status" value="1"/>
</dbReference>
<keyword evidence="2" id="KW-0547">Nucleotide-binding</keyword>
<dbReference type="AlphaFoldDB" id="A0A1L9BC67"/>
<gene>
    <name evidence="5" type="ORF">BON30_12225</name>
</gene>
<dbReference type="GO" id="GO:0000166">
    <property type="term" value="F:nucleotide binding"/>
    <property type="evidence" value="ECO:0007669"/>
    <property type="project" value="UniProtKB-KW"/>
</dbReference>
<sequence>MLLSRSKNLLVLTSLLWLSACQTTRTVTLVGMADYHSHALPMFSEGEPGQGGVARAMAYLRAAKARPDTLVVSGGDMMNQGVPVWSDMYGCVEWSWFNGVVDVMALGNHDLDYGAEAFARCRASITYPVLSANLLGANGLPYFQVDGRPYVVRDVAGVRVGLFAVAGPDMQRLVTPEHLPVGTRWTDATATARGVVDTLRNRERVAAVVLIGHQQREADMALARAVPGIDLILGSHSHEKEGLRRLPGTDTYLVSPYQYLTYLSEVRLRFQAGRLVGVEGGLVKMDASKPEDPRTAAEVARLQAALVAERPELFVEMGRRRTPLRDDGVTTGPSEVGVWATEVWRRTVGAHAFFATASTFRAGLPEGPVAAETFFAAFPYRNTLVTARMTGAQLQAWVELSESKRGSDSYSQSSGVRYTVRQGRVEDLRVLVNPATPGSGFEPVLPERTYRVATTDFQAFVAPDYKEAWARAASPQRTAWDSQSLLAGALSADRP</sequence>
<dbReference type="Pfam" id="PF02872">
    <property type="entry name" value="5_nucleotid_C"/>
    <property type="match status" value="1"/>
</dbReference>
<dbReference type="Gene3D" id="3.60.21.10">
    <property type="match status" value="1"/>
</dbReference>
<reference evidence="6" key="1">
    <citation type="submission" date="2016-11" db="EMBL/GenBank/DDBJ databases">
        <authorList>
            <person name="Shukria A."/>
            <person name="Stevens D.C."/>
        </authorList>
    </citation>
    <scope>NUCLEOTIDE SEQUENCE [LARGE SCALE GENOMIC DNA]</scope>
    <source>
        <strain evidence="6">Cbfe23</strain>
    </source>
</reference>
<accession>A0A1L9BC67</accession>
<dbReference type="STRING" id="83449.BON30_12225"/>
<feature type="domain" description="5'-Nucleotidase C-terminal" evidence="4">
    <location>
        <begin position="331"/>
        <end position="459"/>
    </location>
</feature>
<evidence type="ECO:0000256" key="2">
    <source>
        <dbReference type="RuleBase" id="RU362119"/>
    </source>
</evidence>
<dbReference type="Pfam" id="PF00149">
    <property type="entry name" value="Metallophos"/>
    <property type="match status" value="1"/>
</dbReference>
<evidence type="ECO:0000259" key="4">
    <source>
        <dbReference type="Pfam" id="PF02872"/>
    </source>
</evidence>
<keyword evidence="2" id="KW-0378">Hydrolase</keyword>
<keyword evidence="6" id="KW-1185">Reference proteome</keyword>
<reference evidence="5 6" key="2">
    <citation type="submission" date="2016-12" db="EMBL/GenBank/DDBJ databases">
        <title>Draft Genome Sequence of Cystobacter ferrugineus Strain Cbfe23.</title>
        <authorList>
            <person name="Akbar S."/>
            <person name="Dowd S.E."/>
            <person name="Stevens D.C."/>
        </authorList>
    </citation>
    <scope>NUCLEOTIDE SEQUENCE [LARGE SCALE GENOMIC DNA]</scope>
    <source>
        <strain evidence="5 6">Cbfe23</strain>
    </source>
</reference>
<dbReference type="InterPro" id="IPR004843">
    <property type="entry name" value="Calcineurin-like_PHP"/>
</dbReference>
<dbReference type="PRINTS" id="PR01607">
    <property type="entry name" value="APYRASEFAMLY"/>
</dbReference>
<evidence type="ECO:0008006" key="7">
    <source>
        <dbReference type="Google" id="ProtNLM"/>
    </source>
</evidence>
<proteinExistence type="inferred from homology"/>
<dbReference type="InterPro" id="IPR006179">
    <property type="entry name" value="5_nucleotidase/apyrase"/>
</dbReference>
<evidence type="ECO:0000313" key="5">
    <source>
        <dbReference type="EMBL" id="OJH39857.1"/>
    </source>
</evidence>
<dbReference type="InterPro" id="IPR008334">
    <property type="entry name" value="5'-Nucleotdase_C"/>
</dbReference>
<name>A0A1L9BC67_9BACT</name>
<evidence type="ECO:0000259" key="3">
    <source>
        <dbReference type="Pfam" id="PF00149"/>
    </source>
</evidence>
<protein>
    <recommendedName>
        <fullName evidence="7">Bifunctional metallophosphatase/5'-nucleotidase</fullName>
    </recommendedName>
</protein>
<dbReference type="PROSITE" id="PS51257">
    <property type="entry name" value="PROKAR_LIPOPROTEIN"/>
    <property type="match status" value="1"/>
</dbReference>